<dbReference type="EMBL" id="JABSTQ010010656">
    <property type="protein sequence ID" value="KAG0419151.1"/>
    <property type="molecule type" value="Genomic_DNA"/>
</dbReference>
<gene>
    <name evidence="1" type="ORF">HPB47_004327</name>
</gene>
<comment type="caution">
    <text evidence="1">The sequence shown here is derived from an EMBL/GenBank/DDBJ whole genome shotgun (WGS) entry which is preliminary data.</text>
</comment>
<name>A0AC60PHK7_IXOPE</name>
<evidence type="ECO:0000313" key="2">
    <source>
        <dbReference type="Proteomes" id="UP000805193"/>
    </source>
</evidence>
<dbReference type="Proteomes" id="UP000805193">
    <property type="component" value="Unassembled WGS sequence"/>
</dbReference>
<organism evidence="1 2">
    <name type="scientific">Ixodes persulcatus</name>
    <name type="common">Taiga tick</name>
    <dbReference type="NCBI Taxonomy" id="34615"/>
    <lineage>
        <taxon>Eukaryota</taxon>
        <taxon>Metazoa</taxon>
        <taxon>Ecdysozoa</taxon>
        <taxon>Arthropoda</taxon>
        <taxon>Chelicerata</taxon>
        <taxon>Arachnida</taxon>
        <taxon>Acari</taxon>
        <taxon>Parasitiformes</taxon>
        <taxon>Ixodida</taxon>
        <taxon>Ixodoidea</taxon>
        <taxon>Ixodidae</taxon>
        <taxon>Ixodinae</taxon>
        <taxon>Ixodes</taxon>
    </lineage>
</organism>
<proteinExistence type="predicted"/>
<reference evidence="1 2" key="1">
    <citation type="journal article" date="2020" name="Cell">
        <title>Large-Scale Comparative Analyses of Tick Genomes Elucidate Their Genetic Diversity and Vector Capacities.</title>
        <authorList>
            <consortium name="Tick Genome and Microbiome Consortium (TIGMIC)"/>
            <person name="Jia N."/>
            <person name="Wang J."/>
            <person name="Shi W."/>
            <person name="Du L."/>
            <person name="Sun Y."/>
            <person name="Zhan W."/>
            <person name="Jiang J.F."/>
            <person name="Wang Q."/>
            <person name="Zhang B."/>
            <person name="Ji P."/>
            <person name="Bell-Sakyi L."/>
            <person name="Cui X.M."/>
            <person name="Yuan T.T."/>
            <person name="Jiang B.G."/>
            <person name="Yang W.F."/>
            <person name="Lam T.T."/>
            <person name="Chang Q.C."/>
            <person name="Ding S.J."/>
            <person name="Wang X.J."/>
            <person name="Zhu J.G."/>
            <person name="Ruan X.D."/>
            <person name="Zhao L."/>
            <person name="Wei J.T."/>
            <person name="Ye R.Z."/>
            <person name="Que T.C."/>
            <person name="Du C.H."/>
            <person name="Zhou Y.H."/>
            <person name="Cheng J.X."/>
            <person name="Dai P.F."/>
            <person name="Guo W.B."/>
            <person name="Han X.H."/>
            <person name="Huang E.J."/>
            <person name="Li L.F."/>
            <person name="Wei W."/>
            <person name="Gao Y.C."/>
            <person name="Liu J.Z."/>
            <person name="Shao H.Z."/>
            <person name="Wang X."/>
            <person name="Wang C.C."/>
            <person name="Yang T.C."/>
            <person name="Huo Q.B."/>
            <person name="Li W."/>
            <person name="Chen H.Y."/>
            <person name="Chen S.E."/>
            <person name="Zhou L.G."/>
            <person name="Ni X.B."/>
            <person name="Tian J.H."/>
            <person name="Sheng Y."/>
            <person name="Liu T."/>
            <person name="Pan Y.S."/>
            <person name="Xia L.Y."/>
            <person name="Li J."/>
            <person name="Zhao F."/>
            <person name="Cao W.C."/>
        </authorList>
    </citation>
    <scope>NUCLEOTIDE SEQUENCE [LARGE SCALE GENOMIC DNA]</scope>
    <source>
        <strain evidence="1">Iper-2018</strain>
    </source>
</reference>
<accession>A0AC60PHK7</accession>
<evidence type="ECO:0000313" key="1">
    <source>
        <dbReference type="EMBL" id="KAG0419151.1"/>
    </source>
</evidence>
<protein>
    <submittedName>
        <fullName evidence="1">Uncharacterized protein</fullName>
    </submittedName>
</protein>
<sequence>MEEMPCEDWTPTRYSKLCSAHFQDECFHQLGSKRSPPPERQPGSSTTQPSPGEAPEASAATVPGSSVKSTLETMPEYLSVRRHEASAATGPGSSAESTPDATLEDVIMNQLAQMSTFMVSLANVTAQGFQICLKRE</sequence>
<keyword evidence="2" id="KW-1185">Reference proteome</keyword>